<gene>
    <name evidence="1" type="ORF">SAMN02910350_00493</name>
</gene>
<dbReference type="Proteomes" id="UP000199428">
    <property type="component" value="Unassembled WGS sequence"/>
</dbReference>
<proteinExistence type="predicted"/>
<sequence length="85" mass="9706">MFRASRKGESVFGDAYENWAMHPKIEKTCLGCMFYKCDASRIGKSVFWDASSADKNGYLTEIRAKNVNLCIPNWEKHFSGCMAKK</sequence>
<name>A0A1G5RRZ2_PSEXY</name>
<dbReference type="EMBL" id="FMWK01000002">
    <property type="protein sequence ID" value="SCZ76875.1"/>
    <property type="molecule type" value="Genomic_DNA"/>
</dbReference>
<organism evidence="1 2">
    <name type="scientific">Pseudobutyrivibrio xylanivorans</name>
    <dbReference type="NCBI Taxonomy" id="185007"/>
    <lineage>
        <taxon>Bacteria</taxon>
        <taxon>Bacillati</taxon>
        <taxon>Bacillota</taxon>
        <taxon>Clostridia</taxon>
        <taxon>Lachnospirales</taxon>
        <taxon>Lachnospiraceae</taxon>
        <taxon>Pseudobutyrivibrio</taxon>
    </lineage>
</organism>
<evidence type="ECO:0000313" key="1">
    <source>
        <dbReference type="EMBL" id="SCZ76875.1"/>
    </source>
</evidence>
<accession>A0A1G5RRZ2</accession>
<dbReference type="AlphaFoldDB" id="A0A1G5RRZ2"/>
<protein>
    <submittedName>
        <fullName evidence="1">Uncharacterized protein</fullName>
    </submittedName>
</protein>
<evidence type="ECO:0000313" key="2">
    <source>
        <dbReference type="Proteomes" id="UP000199428"/>
    </source>
</evidence>
<reference evidence="1 2" key="1">
    <citation type="submission" date="2016-10" db="EMBL/GenBank/DDBJ databases">
        <authorList>
            <person name="de Groot N.N."/>
        </authorList>
    </citation>
    <scope>NUCLEOTIDE SEQUENCE [LARGE SCALE GENOMIC DNA]</scope>
    <source>
        <strain evidence="1 2">DSM 10317</strain>
    </source>
</reference>